<feature type="compositionally biased region" description="Polar residues" evidence="1">
    <location>
        <begin position="23"/>
        <end position="34"/>
    </location>
</feature>
<evidence type="ECO:0000256" key="1">
    <source>
        <dbReference type="SAM" id="MobiDB-lite"/>
    </source>
</evidence>
<organism evidence="2 3">
    <name type="scientific">Hypholoma sublateritium (strain FD-334 SS-4)</name>
    <dbReference type="NCBI Taxonomy" id="945553"/>
    <lineage>
        <taxon>Eukaryota</taxon>
        <taxon>Fungi</taxon>
        <taxon>Dikarya</taxon>
        <taxon>Basidiomycota</taxon>
        <taxon>Agaricomycotina</taxon>
        <taxon>Agaricomycetes</taxon>
        <taxon>Agaricomycetidae</taxon>
        <taxon>Agaricales</taxon>
        <taxon>Agaricineae</taxon>
        <taxon>Strophariaceae</taxon>
        <taxon>Hypholoma</taxon>
    </lineage>
</organism>
<dbReference type="Proteomes" id="UP000054270">
    <property type="component" value="Unassembled WGS sequence"/>
</dbReference>
<reference evidence="3" key="1">
    <citation type="submission" date="2014-04" db="EMBL/GenBank/DDBJ databases">
        <title>Evolutionary Origins and Diversification of the Mycorrhizal Mutualists.</title>
        <authorList>
            <consortium name="DOE Joint Genome Institute"/>
            <consortium name="Mycorrhizal Genomics Consortium"/>
            <person name="Kohler A."/>
            <person name="Kuo A."/>
            <person name="Nagy L.G."/>
            <person name="Floudas D."/>
            <person name="Copeland A."/>
            <person name="Barry K.W."/>
            <person name="Cichocki N."/>
            <person name="Veneault-Fourrey C."/>
            <person name="LaButti K."/>
            <person name="Lindquist E.A."/>
            <person name="Lipzen A."/>
            <person name="Lundell T."/>
            <person name="Morin E."/>
            <person name="Murat C."/>
            <person name="Riley R."/>
            <person name="Ohm R."/>
            <person name="Sun H."/>
            <person name="Tunlid A."/>
            <person name="Henrissat B."/>
            <person name="Grigoriev I.V."/>
            <person name="Hibbett D.S."/>
            <person name="Martin F."/>
        </authorList>
    </citation>
    <scope>NUCLEOTIDE SEQUENCE [LARGE SCALE GENOMIC DNA]</scope>
    <source>
        <strain evidence="3">FD-334 SS-4</strain>
    </source>
</reference>
<dbReference type="AlphaFoldDB" id="A0A0D2Q0Z9"/>
<keyword evidence="3" id="KW-1185">Reference proteome</keyword>
<feature type="compositionally biased region" description="Polar residues" evidence="1">
    <location>
        <begin position="77"/>
        <end position="97"/>
    </location>
</feature>
<evidence type="ECO:0000313" key="2">
    <source>
        <dbReference type="EMBL" id="KJA25200.1"/>
    </source>
</evidence>
<name>A0A0D2Q0Z9_HYPSF</name>
<evidence type="ECO:0000313" key="3">
    <source>
        <dbReference type="Proteomes" id="UP000054270"/>
    </source>
</evidence>
<feature type="compositionally biased region" description="Polar residues" evidence="1">
    <location>
        <begin position="1"/>
        <end position="11"/>
    </location>
</feature>
<protein>
    <submittedName>
        <fullName evidence="2">Uncharacterized protein</fullName>
    </submittedName>
</protein>
<gene>
    <name evidence="2" type="ORF">HYPSUDRAFT_200082</name>
</gene>
<dbReference type="EMBL" id="KN817533">
    <property type="protein sequence ID" value="KJA25200.1"/>
    <property type="molecule type" value="Genomic_DNA"/>
</dbReference>
<accession>A0A0D2Q0Z9</accession>
<feature type="region of interest" description="Disordered" evidence="1">
    <location>
        <begin position="1"/>
        <end position="55"/>
    </location>
</feature>
<proteinExistence type="predicted"/>
<sequence>MDVSENNNAPSRGQALPKPSDTRAGTQGQVTASAEQVAPRIPLDKSTPASEWSFTQGPYDQRGYYILPQTAVRPANATAQGPSSSQEPNHQLPAASSTRVTALVNTAAGATQPHKHITEFPYVAIYLSIAGPPLLFRHQDGLGSSLAWWASRAKMSAMWLRPSVRAVIWGHPETRQELIRSFSKPEARMSIEEIKRTIFNDVCLILSKESSQDAFWNVVRRLYPYAPHCPYHVSEWAIPCLTCGKEIVGYASDTLWIERYLSHRKNVCEKTLDARPA</sequence>
<feature type="region of interest" description="Disordered" evidence="1">
    <location>
        <begin position="75"/>
        <end position="97"/>
    </location>
</feature>